<dbReference type="PRINTS" id="PR01165">
    <property type="entry name" value="CYCOXIDASEI"/>
</dbReference>
<dbReference type="GO" id="GO:0022904">
    <property type="term" value="P:respiratory electron transport chain"/>
    <property type="evidence" value="ECO:0007669"/>
    <property type="project" value="TreeGrafter"/>
</dbReference>
<feature type="transmembrane region" description="Helical" evidence="22">
    <location>
        <begin position="98"/>
        <end position="121"/>
    </location>
</feature>
<dbReference type="CDD" id="cd01662">
    <property type="entry name" value="Ubiquinol_Oxidase_I"/>
    <property type="match status" value="1"/>
</dbReference>
<keyword evidence="17 22" id="KW-0186">Copper</keyword>
<dbReference type="PROSITE" id="PS00077">
    <property type="entry name" value="COX1_CUB"/>
    <property type="match status" value="1"/>
</dbReference>
<dbReference type="InterPro" id="IPR023616">
    <property type="entry name" value="Cyt_c_oxase-like_su1_dom"/>
</dbReference>
<dbReference type="GO" id="GO:0004129">
    <property type="term" value="F:cytochrome-c oxidase activity"/>
    <property type="evidence" value="ECO:0007669"/>
    <property type="project" value="UniProtKB-UniRule"/>
</dbReference>
<feature type="transmembrane region" description="Helical" evidence="22">
    <location>
        <begin position="587"/>
        <end position="616"/>
    </location>
</feature>
<keyword evidence="6 22" id="KW-1003">Cell membrane</keyword>
<evidence type="ECO:0000256" key="13">
    <source>
        <dbReference type="ARBA" id="ARBA00022982"/>
    </source>
</evidence>
<feature type="domain" description="Cytochrome oxidase subunit I profile" evidence="23">
    <location>
        <begin position="38"/>
        <end position="554"/>
    </location>
</feature>
<dbReference type="Pfam" id="PF00115">
    <property type="entry name" value="COX1"/>
    <property type="match status" value="1"/>
</dbReference>
<dbReference type="GO" id="GO:0016682">
    <property type="term" value="F:oxidoreductase activity, acting on diphenols and related substances as donors, oxygen as acceptor"/>
    <property type="evidence" value="ECO:0007669"/>
    <property type="project" value="UniProtKB-UniRule"/>
</dbReference>
<protein>
    <recommendedName>
        <fullName evidence="22">Quinol oxidase subunit 1</fullName>
        <ecNumber evidence="22">1.10.3.-</ecNumber>
    </recommendedName>
</protein>
<dbReference type="GO" id="GO:0098803">
    <property type="term" value="C:respiratory chain complex"/>
    <property type="evidence" value="ECO:0007669"/>
    <property type="project" value="UniProtKB-UniRule"/>
</dbReference>
<dbReference type="InterPro" id="IPR023615">
    <property type="entry name" value="Cyt_c_Oxase_su1_BS"/>
</dbReference>
<dbReference type="AlphaFoldDB" id="A0A1G8GL09"/>
<keyword evidence="25" id="KW-1185">Reference proteome</keyword>
<proteinExistence type="inferred from homology"/>
<evidence type="ECO:0000259" key="23">
    <source>
        <dbReference type="PROSITE" id="PS50855"/>
    </source>
</evidence>
<comment type="similarity">
    <text evidence="4 21">Belongs to the heme-copper respiratory oxidase family.</text>
</comment>
<evidence type="ECO:0000313" key="25">
    <source>
        <dbReference type="Proteomes" id="UP000199050"/>
    </source>
</evidence>
<evidence type="ECO:0000256" key="7">
    <source>
        <dbReference type="ARBA" id="ARBA00022617"/>
    </source>
</evidence>
<evidence type="ECO:0000256" key="5">
    <source>
        <dbReference type="ARBA" id="ARBA00022448"/>
    </source>
</evidence>
<dbReference type="RefSeq" id="WP_090711802.1">
    <property type="nucleotide sequence ID" value="NZ_CBCSKY010000013.1"/>
</dbReference>
<feature type="transmembrane region" description="Helical" evidence="22">
    <location>
        <begin position="489"/>
        <end position="514"/>
    </location>
</feature>
<accession>A0A1G8GL09</accession>
<dbReference type="Gene3D" id="1.20.210.10">
    <property type="entry name" value="Cytochrome c oxidase-like, subunit I domain"/>
    <property type="match status" value="1"/>
</dbReference>
<dbReference type="UniPathway" id="UPA00705"/>
<keyword evidence="16 22" id="KW-0408">Iron</keyword>
<evidence type="ECO:0000256" key="16">
    <source>
        <dbReference type="ARBA" id="ARBA00023004"/>
    </source>
</evidence>
<dbReference type="PROSITE" id="PS50855">
    <property type="entry name" value="COX1"/>
    <property type="match status" value="1"/>
</dbReference>
<evidence type="ECO:0000256" key="1">
    <source>
        <dbReference type="ARBA" id="ARBA00000725"/>
    </source>
</evidence>
<dbReference type="PANTHER" id="PTHR10422:SF35">
    <property type="entry name" value="CYTOCHROME BO(3) UBIQUINOL OXIDASE SUBUNIT 1"/>
    <property type="match status" value="1"/>
</dbReference>
<dbReference type="GO" id="GO:0005886">
    <property type="term" value="C:plasma membrane"/>
    <property type="evidence" value="ECO:0007669"/>
    <property type="project" value="UniProtKB-SubCell"/>
</dbReference>
<feature type="transmembrane region" description="Helical" evidence="22">
    <location>
        <begin position="338"/>
        <end position="357"/>
    </location>
</feature>
<feature type="transmembrane region" description="Helical" evidence="22">
    <location>
        <begin position="378"/>
        <end position="400"/>
    </location>
</feature>
<evidence type="ECO:0000256" key="2">
    <source>
        <dbReference type="ARBA" id="ARBA00004651"/>
    </source>
</evidence>
<evidence type="ECO:0000256" key="15">
    <source>
        <dbReference type="ARBA" id="ARBA00023002"/>
    </source>
</evidence>
<dbReference type="GO" id="GO:0020037">
    <property type="term" value="F:heme binding"/>
    <property type="evidence" value="ECO:0007669"/>
    <property type="project" value="UniProtKB-UniRule"/>
</dbReference>
<keyword evidence="5 21" id="KW-0813">Transport</keyword>
<evidence type="ECO:0000256" key="3">
    <source>
        <dbReference type="ARBA" id="ARBA00004673"/>
    </source>
</evidence>
<comment type="subcellular location">
    <subcellularLocation>
        <location evidence="2 22">Cell membrane</location>
        <topology evidence="2 22">Multi-pass membrane protein</topology>
    </subcellularLocation>
</comment>
<keyword evidence="11 22" id="KW-0375">Hydrogen ion transport</keyword>
<evidence type="ECO:0000256" key="8">
    <source>
        <dbReference type="ARBA" id="ARBA00022660"/>
    </source>
</evidence>
<evidence type="ECO:0000256" key="11">
    <source>
        <dbReference type="ARBA" id="ARBA00022781"/>
    </source>
</evidence>
<keyword evidence="13 21" id="KW-0249">Electron transport</keyword>
<dbReference type="Proteomes" id="UP000199050">
    <property type="component" value="Unassembled WGS sequence"/>
</dbReference>
<dbReference type="InterPro" id="IPR014233">
    <property type="entry name" value="QoxB"/>
</dbReference>
<dbReference type="GO" id="GO:0005507">
    <property type="term" value="F:copper ion binding"/>
    <property type="evidence" value="ECO:0007669"/>
    <property type="project" value="UniProtKB-UniRule"/>
</dbReference>
<evidence type="ECO:0000256" key="19">
    <source>
        <dbReference type="ARBA" id="ARBA00023136"/>
    </source>
</evidence>
<feature type="transmembrane region" description="Helical" evidence="22">
    <location>
        <begin position="142"/>
        <end position="161"/>
    </location>
</feature>
<keyword evidence="7 21" id="KW-0349">Heme</keyword>
<dbReference type="GO" id="GO:0015990">
    <property type="term" value="P:electron transport coupled proton transport"/>
    <property type="evidence" value="ECO:0007669"/>
    <property type="project" value="TreeGrafter"/>
</dbReference>
<keyword evidence="9 21" id="KW-0812">Transmembrane</keyword>
<dbReference type="EMBL" id="FNDX01000002">
    <property type="protein sequence ID" value="SDH94990.1"/>
    <property type="molecule type" value="Genomic_DNA"/>
</dbReference>
<dbReference type="SUPFAM" id="SSF81442">
    <property type="entry name" value="Cytochrome c oxidase subunit I-like"/>
    <property type="match status" value="1"/>
</dbReference>
<keyword evidence="19 22" id="KW-0472">Membrane</keyword>
<dbReference type="GO" id="GO:0006119">
    <property type="term" value="P:oxidative phosphorylation"/>
    <property type="evidence" value="ECO:0007669"/>
    <property type="project" value="UniProtKB-UniPathway"/>
</dbReference>
<comment type="pathway">
    <text evidence="3 22">Energy metabolism; oxidative phosphorylation.</text>
</comment>
<feature type="transmembrane region" description="Helical" evidence="22">
    <location>
        <begin position="313"/>
        <end position="332"/>
    </location>
</feature>
<feature type="transmembrane region" description="Helical" evidence="22">
    <location>
        <begin position="185"/>
        <end position="211"/>
    </location>
</feature>
<evidence type="ECO:0000256" key="12">
    <source>
        <dbReference type="ARBA" id="ARBA00022967"/>
    </source>
</evidence>
<evidence type="ECO:0000256" key="4">
    <source>
        <dbReference type="ARBA" id="ARBA00009578"/>
    </source>
</evidence>
<feature type="transmembrane region" description="Helical" evidence="22">
    <location>
        <begin position="14"/>
        <end position="37"/>
    </location>
</feature>
<sequence>MNFFDRFAVPNPSITIYASMIAIALTVIAIIAGLTYFKKWQYVWSEWLTTVDHKRIGIMYLISALIMLFRGGADAIMMRAQTAVPDNTLLGAKEYNEIFTTHGVVMIIFMAMAFIMALMNFAIPLQIGARDVAFPRLNALSYWLYFFGAMLFNISFVIGGSPDSGWSSYFPLAGTDFSQSVGTNYYMLALQISGLGTLLTGINFITTILKMRAPGMTLMKMPMFVWSALVTNFIIVFAFPVLTVALAMGTMDRLFGTNFFTTENGGMDMLWANLFWVWGHPEVYILILPAFGIYSEIISTFARRNLYGYKSMVISMVAISLLSFLVWVHHFFTMGQGALVNSIFSVTTMVIAVPTGIKIFNWLFTLRKGKIEFTVPMLYTLGFIPIFTIGGVTGVMLAMASADYQYHNTMFLVAHFHLVIIPGVVFAMIAGLTYWWPKMFGFMLNERIGKWAFWFIAIGVCVTFFPMFISGLNGQARRMYTYSESTGFGIWNMISFVGALGLLVGFILIVYNIYYSTRYSPRNIPGDPWDARSLEWATPTPVPEYNFAVIPHVDSSEAFWDYKKKGYQLFRDPVQSIHMPNNSGLPIIIGAGFFVWGFAFVFGIWPVVILSTLFIFGCLAYRSLEKDHGHYIPVSDIEIDEQGGSVQ</sequence>
<evidence type="ECO:0000256" key="20">
    <source>
        <dbReference type="ARBA" id="ARBA00047816"/>
    </source>
</evidence>
<evidence type="ECO:0000256" key="17">
    <source>
        <dbReference type="ARBA" id="ARBA00023008"/>
    </source>
</evidence>
<evidence type="ECO:0000313" key="24">
    <source>
        <dbReference type="EMBL" id="SDH94990.1"/>
    </source>
</evidence>
<dbReference type="STRING" id="1174501.SAMN05216192_102126"/>
<keyword evidence="8 21" id="KW-0679">Respiratory chain</keyword>
<evidence type="ECO:0000256" key="18">
    <source>
        <dbReference type="ARBA" id="ARBA00023065"/>
    </source>
</evidence>
<dbReference type="NCBIfam" id="TIGR02882">
    <property type="entry name" value="QoxB"/>
    <property type="match status" value="1"/>
</dbReference>
<organism evidence="24 25">
    <name type="scientific">Paenibacillus typhae</name>
    <dbReference type="NCBI Taxonomy" id="1174501"/>
    <lineage>
        <taxon>Bacteria</taxon>
        <taxon>Bacillati</taxon>
        <taxon>Bacillota</taxon>
        <taxon>Bacilli</taxon>
        <taxon>Bacillales</taxon>
        <taxon>Paenibacillaceae</taxon>
        <taxon>Paenibacillus</taxon>
    </lineage>
</organism>
<keyword evidence="14 22" id="KW-1133">Transmembrane helix</keyword>
<evidence type="ECO:0000256" key="21">
    <source>
        <dbReference type="RuleBase" id="RU000370"/>
    </source>
</evidence>
<feature type="transmembrane region" description="Helical" evidence="22">
    <location>
        <begin position="223"/>
        <end position="248"/>
    </location>
</feature>
<evidence type="ECO:0000256" key="14">
    <source>
        <dbReference type="ARBA" id="ARBA00022989"/>
    </source>
</evidence>
<keyword evidence="12" id="KW-1278">Translocase</keyword>
<comment type="cofactor">
    <cofactor evidence="22">
        <name>ferriheme a</name>
        <dbReference type="ChEBI" id="CHEBI:60532"/>
    </cofactor>
    <text evidence="22">Heme A3.</text>
</comment>
<feature type="transmembrane region" description="Helical" evidence="22">
    <location>
        <begin position="58"/>
        <end position="78"/>
    </location>
</feature>
<comment type="cofactor">
    <cofactor evidence="22">
        <name>Cu cation</name>
        <dbReference type="ChEBI" id="CHEBI:23378"/>
    </cofactor>
    <text evidence="22">Binds a copper B center.</text>
</comment>
<keyword evidence="18 22" id="KW-0406">Ion transport</keyword>
<gene>
    <name evidence="24" type="ORF">SAMN05216192_102126</name>
</gene>
<keyword evidence="15 22" id="KW-0560">Oxidoreductase</keyword>
<evidence type="ECO:0000256" key="9">
    <source>
        <dbReference type="ARBA" id="ARBA00022692"/>
    </source>
</evidence>
<comment type="catalytic activity">
    <reaction evidence="20">
        <text>4 Fe(II)-[cytochrome c] + O2 + 8 H(+)(in) = 4 Fe(III)-[cytochrome c] + 2 H2O + 4 H(+)(out)</text>
        <dbReference type="Rhea" id="RHEA:11436"/>
        <dbReference type="Rhea" id="RHEA-COMP:10350"/>
        <dbReference type="Rhea" id="RHEA-COMP:14399"/>
        <dbReference type="ChEBI" id="CHEBI:15377"/>
        <dbReference type="ChEBI" id="CHEBI:15378"/>
        <dbReference type="ChEBI" id="CHEBI:15379"/>
        <dbReference type="ChEBI" id="CHEBI:29033"/>
        <dbReference type="ChEBI" id="CHEBI:29034"/>
        <dbReference type="EC" id="7.1.1.9"/>
    </reaction>
</comment>
<dbReference type="EC" id="1.10.3.-" evidence="22"/>
<feature type="transmembrane region" description="Helical" evidence="22">
    <location>
        <begin position="412"/>
        <end position="436"/>
    </location>
</feature>
<dbReference type="OrthoDB" id="9759913at2"/>
<evidence type="ECO:0000256" key="10">
    <source>
        <dbReference type="ARBA" id="ARBA00022723"/>
    </source>
</evidence>
<evidence type="ECO:0000256" key="6">
    <source>
        <dbReference type="ARBA" id="ARBA00022475"/>
    </source>
</evidence>
<evidence type="ECO:0000256" key="22">
    <source>
        <dbReference type="RuleBase" id="RU367144"/>
    </source>
</evidence>
<feature type="transmembrane region" description="Helical" evidence="22">
    <location>
        <begin position="448"/>
        <end position="469"/>
    </location>
</feature>
<name>A0A1G8GL09_9BACL</name>
<dbReference type="InterPro" id="IPR000883">
    <property type="entry name" value="Cyt_C_Oxase_1"/>
</dbReference>
<keyword evidence="10 22" id="KW-0479">Metal-binding</keyword>
<dbReference type="PANTHER" id="PTHR10422">
    <property type="entry name" value="CYTOCHROME C OXIDASE SUBUNIT 1"/>
    <property type="match status" value="1"/>
</dbReference>
<dbReference type="InterPro" id="IPR036927">
    <property type="entry name" value="Cyt_c_oxase-like_su1_sf"/>
</dbReference>
<reference evidence="25" key="1">
    <citation type="submission" date="2016-10" db="EMBL/GenBank/DDBJ databases">
        <authorList>
            <person name="Varghese N."/>
            <person name="Submissions S."/>
        </authorList>
    </citation>
    <scope>NUCLEOTIDE SEQUENCE [LARGE SCALE GENOMIC DNA]</scope>
    <source>
        <strain evidence="25">CGMCC 1.11012</strain>
    </source>
</reference>
<comment type="function">
    <text evidence="22">Catalyzes quinol oxidation with the concomitant reduction of oxygen to water.</text>
</comment>
<dbReference type="FunFam" id="1.20.210.10:FF:000006">
    <property type="entry name" value="Cytochrome c oxidase subunit 1"/>
    <property type="match status" value="1"/>
</dbReference>
<comment type="catalytic activity">
    <reaction evidence="1 22">
        <text>2 a quinol + O2 = 2 a quinone + 2 H2O</text>
        <dbReference type="Rhea" id="RHEA:55376"/>
        <dbReference type="ChEBI" id="CHEBI:15377"/>
        <dbReference type="ChEBI" id="CHEBI:15379"/>
        <dbReference type="ChEBI" id="CHEBI:24646"/>
        <dbReference type="ChEBI" id="CHEBI:132124"/>
    </reaction>
</comment>
<dbReference type="Gene3D" id="1.10.287.70">
    <property type="match status" value="1"/>
</dbReference>